<evidence type="ECO:0000256" key="1">
    <source>
        <dbReference type="ARBA" id="ARBA00012882"/>
    </source>
</evidence>
<gene>
    <name evidence="3" type="ORF">CQA76_05030</name>
</gene>
<evidence type="ECO:0000256" key="2">
    <source>
        <dbReference type="RuleBase" id="RU365031"/>
    </source>
</evidence>
<dbReference type="AlphaFoldDB" id="A0A4U7BJU3"/>
<evidence type="ECO:0000313" key="4">
    <source>
        <dbReference type="Proteomes" id="UP000310353"/>
    </source>
</evidence>
<dbReference type="InterPro" id="IPR028345">
    <property type="entry name" value="Antibiotic_NAT-like"/>
</dbReference>
<dbReference type="GO" id="GO:0046353">
    <property type="term" value="F:aminoglycoside 3-N-acetyltransferase activity"/>
    <property type="evidence" value="ECO:0007669"/>
    <property type="project" value="UniProtKB-EC"/>
</dbReference>
<keyword evidence="2" id="KW-0046">Antibiotic resistance</keyword>
<dbReference type="Pfam" id="PF02522">
    <property type="entry name" value="Antibiotic_NAT"/>
    <property type="match status" value="1"/>
</dbReference>
<name>A0A4U7BJU3_9BACT</name>
<comment type="catalytic activity">
    <reaction evidence="2">
        <text>a 2-deoxystreptamine antibiotic + acetyl-CoA = an N(3)-acetyl-2-deoxystreptamine antibiotic + CoA + H(+)</text>
        <dbReference type="Rhea" id="RHEA:12665"/>
        <dbReference type="ChEBI" id="CHEBI:15378"/>
        <dbReference type="ChEBI" id="CHEBI:57287"/>
        <dbReference type="ChEBI" id="CHEBI:57288"/>
        <dbReference type="ChEBI" id="CHEBI:57921"/>
        <dbReference type="ChEBI" id="CHEBI:77452"/>
        <dbReference type="EC" id="2.3.1.81"/>
    </reaction>
</comment>
<proteinExistence type="inferred from homology"/>
<protein>
    <recommendedName>
        <fullName evidence="1 2">Aminoglycoside N(3)-acetyltransferase</fullName>
        <ecNumber evidence="2">2.3.1.-</ecNumber>
    </recommendedName>
</protein>
<reference evidence="3 4" key="1">
    <citation type="submission" date="2018-05" db="EMBL/GenBank/DDBJ databases">
        <title>Novel Campyloabacter and Helicobacter Species and Strains.</title>
        <authorList>
            <person name="Mannion A.J."/>
            <person name="Shen Z."/>
            <person name="Fox J.G."/>
        </authorList>
    </citation>
    <scope>NUCLEOTIDE SEQUENCE [LARGE SCALE GENOMIC DNA]</scope>
    <source>
        <strain evidence="4">MIT17-670</strain>
    </source>
</reference>
<dbReference type="InterPro" id="IPR003679">
    <property type="entry name" value="Amioglycoside_AcTrfase"/>
</dbReference>
<keyword evidence="4" id="KW-1185">Reference proteome</keyword>
<accession>A0A4U7BJU3</accession>
<comment type="caution">
    <text evidence="3">The sequence shown here is derived from an EMBL/GenBank/DDBJ whole genome shotgun (WGS) entry which is preliminary data.</text>
</comment>
<organism evidence="3 4">
    <name type="scientific">Campylobacter aviculae</name>
    <dbReference type="NCBI Taxonomy" id="2510190"/>
    <lineage>
        <taxon>Bacteria</taxon>
        <taxon>Pseudomonadati</taxon>
        <taxon>Campylobacterota</taxon>
        <taxon>Epsilonproteobacteria</taxon>
        <taxon>Campylobacterales</taxon>
        <taxon>Campylobacteraceae</taxon>
        <taxon>Campylobacter</taxon>
    </lineage>
</organism>
<keyword evidence="2" id="KW-0808">Transferase</keyword>
<sequence>MTLAIQTFNWDFCKSLPYDILHSKSQTGALGNIALKRSEFKRTKHPIYSFAVAGKFQDELIALENKGAFDSNSLFDFMYKKNAKMIIIDLPLQDSFTFVHYVEQCFNVDYRHNKSFKSYYTDEQGNKNLKTYDMFVRNDGVLTDINALESIFLETQVMGLDFFDDIRIKKIDLKKAFEIIAKDIKENKGRNLYRKL</sequence>
<evidence type="ECO:0000313" key="3">
    <source>
        <dbReference type="EMBL" id="TKX32248.1"/>
    </source>
</evidence>
<dbReference type="GO" id="GO:0046677">
    <property type="term" value="P:response to antibiotic"/>
    <property type="evidence" value="ECO:0007669"/>
    <property type="project" value="UniProtKB-KW"/>
</dbReference>
<keyword evidence="2" id="KW-0012">Acyltransferase</keyword>
<dbReference type="EC" id="2.3.1.-" evidence="2"/>
<dbReference type="SUPFAM" id="SSF110710">
    <property type="entry name" value="TTHA0583/YokD-like"/>
    <property type="match status" value="1"/>
</dbReference>
<comment type="similarity">
    <text evidence="2">Belongs to the antibiotic N-acetyltransferase family.</text>
</comment>
<dbReference type="Proteomes" id="UP000310353">
    <property type="component" value="Unassembled WGS sequence"/>
</dbReference>
<dbReference type="EMBL" id="NXMA01000007">
    <property type="protein sequence ID" value="TKX32248.1"/>
    <property type="molecule type" value="Genomic_DNA"/>
</dbReference>